<dbReference type="PANTHER" id="PTHR13774">
    <property type="entry name" value="PHENAZINE BIOSYNTHESIS PROTEIN"/>
    <property type="match status" value="1"/>
</dbReference>
<proteinExistence type="inferred from homology"/>
<dbReference type="Proteomes" id="UP000324760">
    <property type="component" value="Chromosome"/>
</dbReference>
<dbReference type="Gene3D" id="3.10.310.10">
    <property type="entry name" value="Diaminopimelate Epimerase, Chain A, domain 1"/>
    <property type="match status" value="2"/>
</dbReference>
<dbReference type="EMBL" id="CP043869">
    <property type="protein sequence ID" value="QEQ97074.1"/>
    <property type="molecule type" value="Genomic_DNA"/>
</dbReference>
<dbReference type="SUPFAM" id="SSF54506">
    <property type="entry name" value="Diaminopimelate epimerase-like"/>
    <property type="match status" value="1"/>
</dbReference>
<evidence type="ECO:0000313" key="4">
    <source>
        <dbReference type="Proteomes" id="UP000324760"/>
    </source>
</evidence>
<evidence type="ECO:0000256" key="1">
    <source>
        <dbReference type="ARBA" id="ARBA00008270"/>
    </source>
</evidence>
<evidence type="ECO:0000256" key="2">
    <source>
        <dbReference type="PIRSR" id="PIRSR016184-1"/>
    </source>
</evidence>
<protein>
    <submittedName>
        <fullName evidence="3">PhzF family phenazine biosynthesis protein</fullName>
    </submittedName>
</protein>
<dbReference type="RefSeq" id="WP_138987617.1">
    <property type="nucleotide sequence ID" value="NZ_CP043869.1"/>
</dbReference>
<organism evidence="3 4">
    <name type="scientific">Neptunomonas concharum</name>
    <dbReference type="NCBI Taxonomy" id="1031538"/>
    <lineage>
        <taxon>Bacteria</taxon>
        <taxon>Pseudomonadati</taxon>
        <taxon>Pseudomonadota</taxon>
        <taxon>Gammaproteobacteria</taxon>
        <taxon>Oceanospirillales</taxon>
        <taxon>Oceanospirillaceae</taxon>
        <taxon>Neptunomonas</taxon>
    </lineage>
</organism>
<dbReference type="Pfam" id="PF02567">
    <property type="entry name" value="PhzC-PhzF"/>
    <property type="match status" value="1"/>
</dbReference>
<reference evidence="3 4" key="1">
    <citation type="journal article" date="2019" name="Biochem. Eng. J.">
        <title>Metabolic engineering of the marine bacteria Neptunomonas concharum for the production of acetoin and meso-2,3-butanediol from acetate.</title>
        <authorList>
            <person name="Li W."/>
            <person name="Pu N."/>
            <person name="Liu C.-X."/>
            <person name="Yuan Q.-P."/>
            <person name="Li Z.-J."/>
        </authorList>
    </citation>
    <scope>NUCLEOTIDE SEQUENCE [LARGE SCALE GENOMIC DNA]</scope>
    <source>
        <strain evidence="3 4">JCM17730</strain>
    </source>
</reference>
<sequence>MNKLDFYTLDVFTNTPFAGNPLAVFVDAGHLSDQQMQSIAREMNLSETVFIREKTAKNRWSIRIFMPNGEIPFAGHPTVGTALLLRSLGWLETWDKEEDLILDEVAGAVPVVFKGQEPEVTAIFQTPQLPVIDVEKSTLTQADMAAMLGLASADIAEQPFVASCGVPYQIIQLTSVKALSLARLNLSYWREKLEDHIAPDLCLFAYSDSDVDIQMRMFAPAAGIAEDPATGSAAAALVGGLALKHNLKKDTGWMISQGTEMGRPSRIGTHVRINESGIIAVEVFGGAVVISQGTLLRQPL</sequence>
<dbReference type="NCBIfam" id="TIGR00654">
    <property type="entry name" value="PhzF_family"/>
    <property type="match status" value="1"/>
</dbReference>
<dbReference type="GO" id="GO:0005737">
    <property type="term" value="C:cytoplasm"/>
    <property type="evidence" value="ECO:0007669"/>
    <property type="project" value="TreeGrafter"/>
</dbReference>
<gene>
    <name evidence="3" type="ORF">F0U83_10320</name>
</gene>
<accession>A0A5P1RBN5</accession>
<dbReference type="OrthoDB" id="9788221at2"/>
<name>A0A5P1RBN5_9GAMM</name>
<dbReference type="KEGG" id="ncu:F0U83_10320"/>
<comment type="similarity">
    <text evidence="1">Belongs to the PhzF family.</text>
</comment>
<dbReference type="InterPro" id="IPR003719">
    <property type="entry name" value="Phenazine_PhzF-like"/>
</dbReference>
<dbReference type="PANTHER" id="PTHR13774:SF32">
    <property type="entry name" value="ANTISENSE-ENHANCING SEQUENCE 1"/>
    <property type="match status" value="1"/>
</dbReference>
<dbReference type="PIRSF" id="PIRSF016184">
    <property type="entry name" value="PhzC_PhzF"/>
    <property type="match status" value="1"/>
</dbReference>
<dbReference type="GO" id="GO:0016853">
    <property type="term" value="F:isomerase activity"/>
    <property type="evidence" value="ECO:0007669"/>
    <property type="project" value="TreeGrafter"/>
</dbReference>
<keyword evidence="4" id="KW-1185">Reference proteome</keyword>
<feature type="active site" evidence="2">
    <location>
        <position position="47"/>
    </location>
</feature>
<evidence type="ECO:0000313" key="3">
    <source>
        <dbReference type="EMBL" id="QEQ97074.1"/>
    </source>
</evidence>
<dbReference type="AlphaFoldDB" id="A0A5P1RBN5"/>